<evidence type="ECO:0000313" key="1">
    <source>
        <dbReference type="EMBL" id="CAD0007531.1"/>
    </source>
</evidence>
<dbReference type="EMBL" id="CAIJDO010000196">
    <property type="protein sequence ID" value="CAD0007531.1"/>
    <property type="molecule type" value="Genomic_DNA"/>
</dbReference>
<reference evidence="1 2" key="1">
    <citation type="submission" date="2020-06" db="EMBL/GenBank/DDBJ databases">
        <authorList>
            <person name="Criscuolo A."/>
        </authorList>
    </citation>
    <scope>NUCLEOTIDE SEQUENCE [LARGE SCALE GENOMIC DNA]</scope>
    <source>
        <strain evidence="2">CIP 110025</strain>
    </source>
</reference>
<proteinExistence type="predicted"/>
<gene>
    <name evidence="1" type="ORF">FLACHUCJ7_03360</name>
</gene>
<comment type="caution">
    <text evidence="1">The sequence shown here is derived from an EMBL/GenBank/DDBJ whole genome shotgun (WGS) entry which is preliminary data.</text>
</comment>
<protein>
    <submittedName>
        <fullName evidence="1">Uncharacterized protein</fullName>
    </submittedName>
</protein>
<dbReference type="AlphaFoldDB" id="A0A6V6Z6X6"/>
<accession>A0A6V6Z6X6</accession>
<name>A0A6V6Z6X6_9FLAO</name>
<organism evidence="1 2">
    <name type="scientific">Flavobacterium chungangense</name>
    <dbReference type="NCBI Taxonomy" id="554283"/>
    <lineage>
        <taxon>Bacteria</taxon>
        <taxon>Pseudomonadati</taxon>
        <taxon>Bacteroidota</taxon>
        <taxon>Flavobacteriia</taxon>
        <taxon>Flavobacteriales</taxon>
        <taxon>Flavobacteriaceae</taxon>
        <taxon>Flavobacterium</taxon>
    </lineage>
</organism>
<sequence>MKKMNDKSVSIIIKKHLYSHEAELKLGDWKNQFHLNYVKTLIAMALNHCTENDNLIINGYLITDKTLYLIVKTNDKNFDSSLKKIENNIHFLLENHTKELKTIDRYSFETHEEKLYFIRKPLFKMYPLKNEHLIQLLTGKKVTLPYFDRKLEDLKLLIRNHPFCSAVDYAGAIGPVDIALLNV</sequence>
<dbReference type="RefSeq" id="WP_031455473.1">
    <property type="nucleotide sequence ID" value="NZ_CAIJDO010000196.1"/>
</dbReference>
<keyword evidence="2" id="KW-1185">Reference proteome</keyword>
<dbReference type="Proteomes" id="UP000556700">
    <property type="component" value="Unassembled WGS sequence"/>
</dbReference>
<evidence type="ECO:0000313" key="2">
    <source>
        <dbReference type="Proteomes" id="UP000556700"/>
    </source>
</evidence>